<keyword evidence="2" id="KW-1185">Reference proteome</keyword>
<protein>
    <submittedName>
        <fullName evidence="1">Uncharacterized protein</fullName>
    </submittedName>
</protein>
<dbReference type="Proteomes" id="UP000015106">
    <property type="component" value="Chromosome 3"/>
</dbReference>
<evidence type="ECO:0000313" key="1">
    <source>
        <dbReference type="EnsemblPlants" id="TuG1812G0300004278.01.T01.cds435727"/>
    </source>
</evidence>
<reference evidence="1" key="2">
    <citation type="submission" date="2018-03" db="EMBL/GenBank/DDBJ databases">
        <title>The Triticum urartu genome reveals the dynamic nature of wheat genome evolution.</title>
        <authorList>
            <person name="Ling H."/>
            <person name="Ma B."/>
            <person name="Shi X."/>
            <person name="Liu H."/>
            <person name="Dong L."/>
            <person name="Sun H."/>
            <person name="Cao Y."/>
            <person name="Gao Q."/>
            <person name="Zheng S."/>
            <person name="Li Y."/>
            <person name="Yu Y."/>
            <person name="Du H."/>
            <person name="Qi M."/>
            <person name="Li Y."/>
            <person name="Yu H."/>
            <person name="Cui Y."/>
            <person name="Wang N."/>
            <person name="Chen C."/>
            <person name="Wu H."/>
            <person name="Zhao Y."/>
            <person name="Zhang J."/>
            <person name="Li Y."/>
            <person name="Zhou W."/>
            <person name="Zhang B."/>
            <person name="Hu W."/>
            <person name="Eijk M."/>
            <person name="Tang J."/>
            <person name="Witsenboer H."/>
            <person name="Zhao S."/>
            <person name="Li Z."/>
            <person name="Zhang A."/>
            <person name="Wang D."/>
            <person name="Liang C."/>
        </authorList>
    </citation>
    <scope>NUCLEOTIDE SEQUENCE [LARGE SCALE GENOMIC DNA]</scope>
    <source>
        <strain evidence="1">cv. G1812</strain>
    </source>
</reference>
<accession>A0A8R7TYY8</accession>
<organism evidence="1 2">
    <name type="scientific">Triticum urartu</name>
    <name type="common">Red wild einkorn</name>
    <name type="synonym">Crithodium urartu</name>
    <dbReference type="NCBI Taxonomy" id="4572"/>
    <lineage>
        <taxon>Eukaryota</taxon>
        <taxon>Viridiplantae</taxon>
        <taxon>Streptophyta</taxon>
        <taxon>Embryophyta</taxon>
        <taxon>Tracheophyta</taxon>
        <taxon>Spermatophyta</taxon>
        <taxon>Magnoliopsida</taxon>
        <taxon>Liliopsida</taxon>
        <taxon>Poales</taxon>
        <taxon>Poaceae</taxon>
        <taxon>BOP clade</taxon>
        <taxon>Pooideae</taxon>
        <taxon>Triticodae</taxon>
        <taxon>Triticeae</taxon>
        <taxon>Triticinae</taxon>
        <taxon>Triticum</taxon>
    </lineage>
</organism>
<reference evidence="2" key="1">
    <citation type="journal article" date="2013" name="Nature">
        <title>Draft genome of the wheat A-genome progenitor Triticum urartu.</title>
        <authorList>
            <person name="Ling H.Q."/>
            <person name="Zhao S."/>
            <person name="Liu D."/>
            <person name="Wang J."/>
            <person name="Sun H."/>
            <person name="Zhang C."/>
            <person name="Fan H."/>
            <person name="Li D."/>
            <person name="Dong L."/>
            <person name="Tao Y."/>
            <person name="Gao C."/>
            <person name="Wu H."/>
            <person name="Li Y."/>
            <person name="Cui Y."/>
            <person name="Guo X."/>
            <person name="Zheng S."/>
            <person name="Wang B."/>
            <person name="Yu K."/>
            <person name="Liang Q."/>
            <person name="Yang W."/>
            <person name="Lou X."/>
            <person name="Chen J."/>
            <person name="Feng M."/>
            <person name="Jian J."/>
            <person name="Zhang X."/>
            <person name="Luo G."/>
            <person name="Jiang Y."/>
            <person name="Liu J."/>
            <person name="Wang Z."/>
            <person name="Sha Y."/>
            <person name="Zhang B."/>
            <person name="Wu H."/>
            <person name="Tang D."/>
            <person name="Shen Q."/>
            <person name="Xue P."/>
            <person name="Zou S."/>
            <person name="Wang X."/>
            <person name="Liu X."/>
            <person name="Wang F."/>
            <person name="Yang Y."/>
            <person name="An X."/>
            <person name="Dong Z."/>
            <person name="Zhang K."/>
            <person name="Zhang X."/>
            <person name="Luo M.C."/>
            <person name="Dvorak J."/>
            <person name="Tong Y."/>
            <person name="Wang J."/>
            <person name="Yang H."/>
            <person name="Li Z."/>
            <person name="Wang D."/>
            <person name="Zhang A."/>
            <person name="Wang J."/>
        </authorList>
    </citation>
    <scope>NUCLEOTIDE SEQUENCE</scope>
    <source>
        <strain evidence="2">cv. G1812</strain>
    </source>
</reference>
<reference evidence="1" key="3">
    <citation type="submission" date="2022-06" db="UniProtKB">
        <authorList>
            <consortium name="EnsemblPlants"/>
        </authorList>
    </citation>
    <scope>IDENTIFICATION</scope>
</reference>
<sequence>RHLWPGWCRSTGRLQIPPSPAPVHRRPALASSWLGRHTFPPFSLLLSLTSNLLSAQEPQMSWIRPGGHAPAF</sequence>
<evidence type="ECO:0000313" key="2">
    <source>
        <dbReference type="Proteomes" id="UP000015106"/>
    </source>
</evidence>
<name>A0A8R7TYY8_TRIUA</name>
<dbReference type="EnsemblPlants" id="TuG1812G0300004278.01.T01">
    <property type="protein sequence ID" value="TuG1812G0300004278.01.T01.cds435727"/>
    <property type="gene ID" value="TuG1812G0300004278.01"/>
</dbReference>
<dbReference type="Gramene" id="TuG1812G0300004278.01.T01">
    <property type="protein sequence ID" value="TuG1812G0300004278.01.T01.cds435727"/>
    <property type="gene ID" value="TuG1812G0300004278.01"/>
</dbReference>
<dbReference type="AlphaFoldDB" id="A0A8R7TYY8"/>
<proteinExistence type="predicted"/>